<sequence length="488" mass="52243">MGRGIAQVCAAAGCHVRLFDSAGESIAQALNFIRNDLEVAVSKSKISKSDAANLLARIQPASGLHQLADCDLVVEAIVERIDTKQHLLRDLESIVGERCILATNTSSLSVTAIASVCRHAERVAGWHFFNPVPRMKIVEIVQTPLTAPAVVEALTSLSRRIGHHPIATTDSPGFVVNHAGRAFVTEGLKLLAERNAEHAVLDAILRNAGFRMGPFELLDLTGLDVSVPVMESIHAQYYGDARYRPVALARTRLFAGLLGRKSGQGFYRYTEPRSDTSLHASLAAPAETCSVWWQATGESALPESIAALLPRAERAPSPDLADLILLSPLRHDLATATADSGFDPSKTLAIDPLFSGTGGVTLMTSPATPASAVERAKSLFSAHGIPAFVIADSPGFVAPRVVACIINLACEMAQQGIATPADIDSAVRLGLGYPHGPFEWANRLGLDRVLAVLQGLYATFGDQRYRPSPWLVRRARLSLPVSAPDRQL</sequence>
<feature type="domain" description="3-hydroxyacyl-CoA dehydrogenase NAD binding" evidence="3">
    <location>
        <begin position="1"/>
        <end position="170"/>
    </location>
</feature>
<evidence type="ECO:0000313" key="5">
    <source>
        <dbReference type="Proteomes" id="UP000062912"/>
    </source>
</evidence>
<dbReference type="InterPro" id="IPR036291">
    <property type="entry name" value="NAD(P)-bd_dom_sf"/>
</dbReference>
<dbReference type="AlphaFoldDB" id="A0A132ECA3"/>
<feature type="domain" description="3-hydroxyacyl-CoA dehydrogenase C-terminal" evidence="2">
    <location>
        <begin position="173"/>
        <end position="269"/>
    </location>
</feature>
<dbReference type="PANTHER" id="PTHR48075">
    <property type="entry name" value="3-HYDROXYACYL-COA DEHYDROGENASE FAMILY PROTEIN"/>
    <property type="match status" value="1"/>
</dbReference>
<accession>A0A132ECA3</accession>
<evidence type="ECO:0000259" key="2">
    <source>
        <dbReference type="Pfam" id="PF00725"/>
    </source>
</evidence>
<dbReference type="GO" id="GO:0006631">
    <property type="term" value="P:fatty acid metabolic process"/>
    <property type="evidence" value="ECO:0007669"/>
    <property type="project" value="InterPro"/>
</dbReference>
<dbReference type="GO" id="GO:0016616">
    <property type="term" value="F:oxidoreductase activity, acting on the CH-OH group of donors, NAD or NADP as acceptor"/>
    <property type="evidence" value="ECO:0007669"/>
    <property type="project" value="InterPro"/>
</dbReference>
<feature type="domain" description="3-hydroxyacyl-CoA dehydrogenase C-terminal" evidence="2">
    <location>
        <begin position="395"/>
        <end position="475"/>
    </location>
</feature>
<gene>
    <name evidence="4" type="ORF">WT56_00860</name>
</gene>
<comment type="caution">
    <text evidence="4">The sequence shown here is derived from an EMBL/GenBank/DDBJ whole genome shotgun (WGS) entry which is preliminary data.</text>
</comment>
<evidence type="ECO:0000313" key="4">
    <source>
        <dbReference type="EMBL" id="KWF24863.1"/>
    </source>
</evidence>
<dbReference type="SUPFAM" id="SSF51735">
    <property type="entry name" value="NAD(P)-binding Rossmann-fold domains"/>
    <property type="match status" value="1"/>
</dbReference>
<dbReference type="PANTHER" id="PTHR48075:SF5">
    <property type="entry name" value="3-HYDROXYBUTYRYL-COA DEHYDROGENASE"/>
    <property type="match status" value="1"/>
</dbReference>
<dbReference type="SUPFAM" id="SSF48179">
    <property type="entry name" value="6-phosphogluconate dehydrogenase C-terminal domain-like"/>
    <property type="match status" value="2"/>
</dbReference>
<proteinExistence type="predicted"/>
<keyword evidence="1" id="KW-0560">Oxidoreductase</keyword>
<dbReference type="FunFam" id="3.40.50.720:FF:000009">
    <property type="entry name" value="Fatty oxidation complex, alpha subunit"/>
    <property type="match status" value="1"/>
</dbReference>
<organism evidence="4 5">
    <name type="scientific">Burkholderia pseudomultivorans</name>
    <dbReference type="NCBI Taxonomy" id="1207504"/>
    <lineage>
        <taxon>Bacteria</taxon>
        <taxon>Pseudomonadati</taxon>
        <taxon>Pseudomonadota</taxon>
        <taxon>Betaproteobacteria</taxon>
        <taxon>Burkholderiales</taxon>
        <taxon>Burkholderiaceae</taxon>
        <taxon>Burkholderia</taxon>
        <taxon>Burkholderia cepacia complex</taxon>
    </lineage>
</organism>
<dbReference type="Gene3D" id="1.10.1040.10">
    <property type="entry name" value="N-(1-d-carboxylethyl)-l-norvaline Dehydrogenase, domain 2"/>
    <property type="match status" value="2"/>
</dbReference>
<reference evidence="4 5" key="1">
    <citation type="submission" date="2015-11" db="EMBL/GenBank/DDBJ databases">
        <title>Expanding the genomic diversity of Burkholderia species for the development of highly accurate diagnostics.</title>
        <authorList>
            <person name="Sahl J."/>
            <person name="Keim P."/>
            <person name="Wagner D."/>
        </authorList>
    </citation>
    <scope>NUCLEOTIDE SEQUENCE [LARGE SCALE GENOMIC DNA]</scope>
    <source>
        <strain evidence="4 5">MSMB368WGS</strain>
    </source>
</reference>
<dbReference type="OrthoDB" id="5287258at2"/>
<dbReference type="Pfam" id="PF02737">
    <property type="entry name" value="3HCDH_N"/>
    <property type="match status" value="1"/>
</dbReference>
<name>A0A132ECA3_9BURK</name>
<dbReference type="InterPro" id="IPR006108">
    <property type="entry name" value="3HC_DH_C"/>
</dbReference>
<dbReference type="Pfam" id="PF00725">
    <property type="entry name" value="3HCDH"/>
    <property type="match status" value="2"/>
</dbReference>
<dbReference type="InterPro" id="IPR013328">
    <property type="entry name" value="6PGD_dom2"/>
</dbReference>
<dbReference type="GO" id="GO:0070403">
    <property type="term" value="F:NAD+ binding"/>
    <property type="evidence" value="ECO:0007669"/>
    <property type="project" value="InterPro"/>
</dbReference>
<dbReference type="EMBL" id="LPJR01000056">
    <property type="protein sequence ID" value="KWF24863.1"/>
    <property type="molecule type" value="Genomic_DNA"/>
</dbReference>
<dbReference type="Gene3D" id="3.40.50.720">
    <property type="entry name" value="NAD(P)-binding Rossmann-like Domain"/>
    <property type="match status" value="1"/>
</dbReference>
<evidence type="ECO:0008006" key="6">
    <source>
        <dbReference type="Google" id="ProtNLM"/>
    </source>
</evidence>
<dbReference type="InterPro" id="IPR008927">
    <property type="entry name" value="6-PGluconate_DH-like_C_sf"/>
</dbReference>
<dbReference type="NCBIfam" id="NF006124">
    <property type="entry name" value="PRK08268.1"/>
    <property type="match status" value="1"/>
</dbReference>
<evidence type="ECO:0000259" key="3">
    <source>
        <dbReference type="Pfam" id="PF02737"/>
    </source>
</evidence>
<dbReference type="InterPro" id="IPR006176">
    <property type="entry name" value="3-OHacyl-CoA_DH_NAD-bd"/>
</dbReference>
<protein>
    <recommendedName>
        <fullName evidence="6">3-hydroxyacyl-CoA dehydrogenase</fullName>
    </recommendedName>
</protein>
<evidence type="ECO:0000256" key="1">
    <source>
        <dbReference type="ARBA" id="ARBA00023002"/>
    </source>
</evidence>
<dbReference type="Proteomes" id="UP000062912">
    <property type="component" value="Unassembled WGS sequence"/>
</dbReference>